<evidence type="ECO:0000259" key="3">
    <source>
        <dbReference type="Pfam" id="PF07859"/>
    </source>
</evidence>
<name>A0A345P818_9GAMM</name>
<evidence type="ECO:0000313" key="4">
    <source>
        <dbReference type="EMBL" id="AXI03427.1"/>
    </source>
</evidence>
<dbReference type="GO" id="GO:0016787">
    <property type="term" value="F:hydrolase activity"/>
    <property type="evidence" value="ECO:0007669"/>
    <property type="project" value="UniProtKB-KW"/>
</dbReference>
<dbReference type="Pfam" id="PF07859">
    <property type="entry name" value="Abhydrolase_3"/>
    <property type="match status" value="1"/>
</dbReference>
<dbReference type="InterPro" id="IPR013094">
    <property type="entry name" value="AB_hydrolase_3"/>
</dbReference>
<dbReference type="PANTHER" id="PTHR48081">
    <property type="entry name" value="AB HYDROLASE SUPERFAMILY PROTEIN C4A8.06C"/>
    <property type="match status" value="1"/>
</dbReference>
<dbReference type="OrthoDB" id="9806180at2"/>
<keyword evidence="5" id="KW-1185">Reference proteome</keyword>
<feature type="domain" description="Alpha/beta hydrolase fold-3" evidence="3">
    <location>
        <begin position="159"/>
        <end position="364"/>
    </location>
</feature>
<dbReference type="PANTHER" id="PTHR48081:SF8">
    <property type="entry name" value="ALPHA_BETA HYDROLASE FOLD-3 DOMAIN-CONTAINING PROTEIN-RELATED"/>
    <property type="match status" value="1"/>
</dbReference>
<dbReference type="SUPFAM" id="SSF53474">
    <property type="entry name" value="alpha/beta-Hydrolases"/>
    <property type="match status" value="1"/>
</dbReference>
<evidence type="ECO:0000313" key="5">
    <source>
        <dbReference type="Proteomes" id="UP000253940"/>
    </source>
</evidence>
<keyword evidence="2" id="KW-0378">Hydrolase</keyword>
<evidence type="ECO:0000256" key="1">
    <source>
        <dbReference type="ARBA" id="ARBA00010515"/>
    </source>
</evidence>
<comment type="similarity">
    <text evidence="1">Belongs to the 'GDXG' lipolytic enzyme family.</text>
</comment>
<dbReference type="Gene3D" id="3.40.50.1820">
    <property type="entry name" value="alpha/beta hydrolase"/>
    <property type="match status" value="1"/>
</dbReference>
<organism evidence="4 5">
    <name type="scientific">Aquirhabdus parva</name>
    <dbReference type="NCBI Taxonomy" id="2283318"/>
    <lineage>
        <taxon>Bacteria</taxon>
        <taxon>Pseudomonadati</taxon>
        <taxon>Pseudomonadota</taxon>
        <taxon>Gammaproteobacteria</taxon>
        <taxon>Moraxellales</taxon>
        <taxon>Moraxellaceae</taxon>
        <taxon>Aquirhabdus</taxon>
    </lineage>
</organism>
<dbReference type="AlphaFoldDB" id="A0A345P818"/>
<reference evidence="4 5" key="1">
    <citation type="submission" date="2018-07" db="EMBL/GenBank/DDBJ databases">
        <title>Genome sequencing of Moraxellaceae gen. HYN0046.</title>
        <authorList>
            <person name="Kim M."/>
            <person name="Yi H."/>
        </authorList>
    </citation>
    <scope>NUCLEOTIDE SEQUENCE [LARGE SCALE GENOMIC DNA]</scope>
    <source>
        <strain evidence="4 5">HYN0046</strain>
    </source>
</reference>
<dbReference type="InterPro" id="IPR002168">
    <property type="entry name" value="Lipase_GDXG_HIS_AS"/>
</dbReference>
<dbReference type="InterPro" id="IPR029058">
    <property type="entry name" value="AB_hydrolase_fold"/>
</dbReference>
<protein>
    <submittedName>
        <fullName evidence="4">Esterase</fullName>
    </submittedName>
</protein>
<dbReference type="Proteomes" id="UP000253940">
    <property type="component" value="Chromosome"/>
</dbReference>
<dbReference type="PROSITE" id="PS01173">
    <property type="entry name" value="LIPASE_GDXG_HIS"/>
    <property type="match status" value="1"/>
</dbReference>
<dbReference type="KEGG" id="mbah:HYN46_11615"/>
<dbReference type="InterPro" id="IPR050300">
    <property type="entry name" value="GDXG_lipolytic_enzyme"/>
</dbReference>
<gene>
    <name evidence="4" type="ORF">HYN46_11615</name>
</gene>
<dbReference type="EMBL" id="CP031222">
    <property type="protein sequence ID" value="AXI03427.1"/>
    <property type="molecule type" value="Genomic_DNA"/>
</dbReference>
<evidence type="ECO:0000256" key="2">
    <source>
        <dbReference type="ARBA" id="ARBA00022801"/>
    </source>
</evidence>
<sequence length="392" mass="42631">MSKPIDQAQYSAALCLKNSISVSNAHHPKLRESKVAKLINQVIARAEKLQGTTARLTARLPAFSQRALAKVLGFDNQHPTLDSHLQMLLAVRNLINNADLIGHNPEKSRRHFRKEMASIIGTPTPVGSTKDFTIPSRSGELKVRHYIPAGKNTSPLPLLVFFHGGGFVVGDIDTHDEPCRLFCKEANVHVLSIDYRLAPEHPAPAAIEDCVDALKWAYEHAKELGVDAKKIGVGGDSAGGNISTVVNQETVGKPYAPAAQLLIYPVVDLLHHYPSHDTYGSGLFLSRTDMDNAKESYLRNSKYSLKDALVTPMAGNLAGLAPALLVTAELDTLRDEGEMYAVRLNEAGSHCVAHRVEGQGHGFINITSINKAAYQATVKMAKDFRALLDGKI</sequence>
<accession>A0A345P818</accession>
<proteinExistence type="inferred from homology"/>